<organism evidence="1 2">
    <name type="scientific">Durusdinium trenchii</name>
    <dbReference type="NCBI Taxonomy" id="1381693"/>
    <lineage>
        <taxon>Eukaryota</taxon>
        <taxon>Sar</taxon>
        <taxon>Alveolata</taxon>
        <taxon>Dinophyceae</taxon>
        <taxon>Suessiales</taxon>
        <taxon>Symbiodiniaceae</taxon>
        <taxon>Durusdinium</taxon>
    </lineage>
</organism>
<proteinExistence type="predicted"/>
<reference evidence="1 2" key="1">
    <citation type="submission" date="2024-02" db="EMBL/GenBank/DDBJ databases">
        <authorList>
            <person name="Chen Y."/>
            <person name="Shah S."/>
            <person name="Dougan E. K."/>
            <person name="Thang M."/>
            <person name="Chan C."/>
        </authorList>
    </citation>
    <scope>NUCLEOTIDE SEQUENCE [LARGE SCALE GENOMIC DNA]</scope>
</reference>
<dbReference type="EMBL" id="CAXAMM010006947">
    <property type="protein sequence ID" value="CAK9012834.1"/>
    <property type="molecule type" value="Genomic_DNA"/>
</dbReference>
<sequence>MLFLHLSHMEDADLDHHFNMLNLIKALRWLCKLTEFSFPDLYNPIISCWTYSEHQFKESVPSQLFFLIACESDVVQAEGSLQHLVINGAFLFCIWSSLRFYVLRT</sequence>
<comment type="caution">
    <text evidence="1">The sequence shown here is derived from an EMBL/GenBank/DDBJ whole genome shotgun (WGS) entry which is preliminary data.</text>
</comment>
<dbReference type="Proteomes" id="UP001642464">
    <property type="component" value="Unassembled WGS sequence"/>
</dbReference>
<keyword evidence="2" id="KW-1185">Reference proteome</keyword>
<gene>
    <name evidence="1" type="ORF">SCF082_LOCUS11676</name>
</gene>
<accession>A0ABP0JF47</accession>
<name>A0ABP0JF47_9DINO</name>
<evidence type="ECO:0000313" key="2">
    <source>
        <dbReference type="Proteomes" id="UP001642464"/>
    </source>
</evidence>
<evidence type="ECO:0000313" key="1">
    <source>
        <dbReference type="EMBL" id="CAK9012834.1"/>
    </source>
</evidence>
<protein>
    <submittedName>
        <fullName evidence="1">Uncharacterized protein</fullName>
    </submittedName>
</protein>